<dbReference type="CDD" id="cd01745">
    <property type="entry name" value="GATase1_2"/>
    <property type="match status" value="1"/>
</dbReference>
<dbReference type="Pfam" id="PF10706">
    <property type="entry name" value="Aminoglyc_resit"/>
    <property type="match status" value="1"/>
</dbReference>
<gene>
    <name evidence="1" type="ORF">TTRE_0000612601</name>
</gene>
<reference evidence="1" key="2">
    <citation type="submission" date="2014-03" db="EMBL/GenBank/DDBJ databases">
        <title>The whipworm genome and dual-species transcriptomics of an intimate host-pathogen interaction.</title>
        <authorList>
            <person name="Foth B.J."/>
            <person name="Tsai I.J."/>
            <person name="Reid A.J."/>
            <person name="Bancroft A.J."/>
            <person name="Nichol S."/>
            <person name="Tracey A."/>
            <person name="Holroyd N."/>
            <person name="Cotton J.A."/>
            <person name="Stanley E.J."/>
            <person name="Zarowiecki M."/>
            <person name="Liu J.Z."/>
            <person name="Huckvale T."/>
            <person name="Cooper P.J."/>
            <person name="Grencis R.K."/>
            <person name="Berriman M."/>
        </authorList>
    </citation>
    <scope>NUCLEOTIDE SEQUENCE [LARGE SCALE GENOMIC DNA]</scope>
</reference>
<dbReference type="InterPro" id="IPR044668">
    <property type="entry name" value="PuuD-like"/>
</dbReference>
<dbReference type="Gene3D" id="3.30.460.40">
    <property type="match status" value="1"/>
</dbReference>
<evidence type="ECO:0000313" key="1">
    <source>
        <dbReference type="EMBL" id="CDW57830.1"/>
    </source>
</evidence>
<dbReference type="PANTHER" id="PTHR43235:SF1">
    <property type="entry name" value="GLUTAMINE AMIDOTRANSFERASE PB2B2.05-RELATED"/>
    <property type="match status" value="1"/>
</dbReference>
<name>A0A077ZGU0_TRITR</name>
<dbReference type="GO" id="GO:0006598">
    <property type="term" value="P:polyamine catabolic process"/>
    <property type="evidence" value="ECO:0007669"/>
    <property type="project" value="TreeGrafter"/>
</dbReference>
<evidence type="ECO:0000313" key="2">
    <source>
        <dbReference type="Proteomes" id="UP000030665"/>
    </source>
</evidence>
<proteinExistence type="predicted"/>
<dbReference type="InterPro" id="IPR011697">
    <property type="entry name" value="Peptidase_C26"/>
</dbReference>
<dbReference type="PROSITE" id="PS51273">
    <property type="entry name" value="GATASE_TYPE_1"/>
    <property type="match status" value="1"/>
</dbReference>
<dbReference type="OrthoDB" id="1724632at2759"/>
<dbReference type="PANTHER" id="PTHR43235">
    <property type="entry name" value="GLUTAMINE AMIDOTRANSFERASE PB2B2.05-RELATED"/>
    <property type="match status" value="1"/>
</dbReference>
<accession>A0A077ZGU0</accession>
<dbReference type="AlphaFoldDB" id="A0A077ZGU0"/>
<keyword evidence="2" id="KW-1185">Reference proteome</keyword>
<dbReference type="GO" id="GO:0005829">
    <property type="term" value="C:cytosol"/>
    <property type="evidence" value="ECO:0007669"/>
    <property type="project" value="TreeGrafter"/>
</dbReference>
<reference evidence="1" key="1">
    <citation type="submission" date="2014-01" db="EMBL/GenBank/DDBJ databases">
        <authorList>
            <person name="Aslett M."/>
        </authorList>
    </citation>
    <scope>NUCLEOTIDE SEQUENCE</scope>
</reference>
<dbReference type="EMBL" id="HG806221">
    <property type="protein sequence ID" value="CDW57830.1"/>
    <property type="molecule type" value="Genomic_DNA"/>
</dbReference>
<dbReference type="STRING" id="36087.A0A077ZGU0"/>
<dbReference type="Gene3D" id="3.40.50.880">
    <property type="match status" value="1"/>
</dbReference>
<dbReference type="InterPro" id="IPR029062">
    <property type="entry name" value="Class_I_gatase-like"/>
</dbReference>
<sequence>MGPLIGVMPLYDEDRDSIWLLPGYQDLIEQNGGIPLILPLTTNKETLRPFLSICSGFLFTGGQDVDPALYGEEKQPVCGPQSLTRDEMELFFMKEVMAEDKPLLAICRGVQLLNVLCGGTLYQDLPSEYKSKIDHHMKAPYDQVQHKVDLPEDGLLQQLLQRDKLGVNSYHHQGIKDLGAGLEVTAISTDGLIEGISLPGAKFVLGVQWHPEFFNAATVENQALMAAFLSAYKDSFLWMIDLLNEWQIDYWVEGGWGIDILLGKQTREHRDIDIDFDASAETELMEKLLELGYQIITDERPTRVEMYHPKHGFLDLHPFDLSEAGKMKQANPEGGWFELEADWFSEAIFEGRMVPCVSVEGQRLFHSGYELRKIDIIDLDKLNDSYPVDNSQ</sequence>
<dbReference type="SUPFAM" id="SSF52317">
    <property type="entry name" value="Class I glutamine amidotransferase-like"/>
    <property type="match status" value="1"/>
</dbReference>
<dbReference type="InterPro" id="IPR019646">
    <property type="entry name" value="Aminoglyc_AdlTrfase"/>
</dbReference>
<protein>
    <submittedName>
        <fullName evidence="1">Peptidase C26 and Aminoglyc resit domain containi ng protein</fullName>
    </submittedName>
</protein>
<dbReference type="GO" id="GO:0033969">
    <property type="term" value="F:gamma-glutamyl-gamma-aminobutyrate hydrolase activity"/>
    <property type="evidence" value="ECO:0007669"/>
    <property type="project" value="TreeGrafter"/>
</dbReference>
<dbReference type="Pfam" id="PF07722">
    <property type="entry name" value="Peptidase_C26"/>
    <property type="match status" value="1"/>
</dbReference>
<dbReference type="Proteomes" id="UP000030665">
    <property type="component" value="Unassembled WGS sequence"/>
</dbReference>
<organism evidence="1 2">
    <name type="scientific">Trichuris trichiura</name>
    <name type="common">Whipworm</name>
    <name type="synonym">Trichocephalus trichiurus</name>
    <dbReference type="NCBI Taxonomy" id="36087"/>
    <lineage>
        <taxon>Eukaryota</taxon>
        <taxon>Metazoa</taxon>
        <taxon>Ecdysozoa</taxon>
        <taxon>Nematoda</taxon>
        <taxon>Enoplea</taxon>
        <taxon>Dorylaimia</taxon>
        <taxon>Trichinellida</taxon>
        <taxon>Trichuridae</taxon>
        <taxon>Trichuris</taxon>
    </lineage>
</organism>